<dbReference type="CDD" id="cd17535">
    <property type="entry name" value="REC_NarL-like"/>
    <property type="match status" value="1"/>
</dbReference>
<gene>
    <name evidence="6" type="ORF">K8V20_04830</name>
</gene>
<feature type="domain" description="HTH LytTR-type" evidence="5">
    <location>
        <begin position="151"/>
        <end position="236"/>
    </location>
</feature>
<organism evidence="6 7">
    <name type="scientific">Subdoligranulum variabile</name>
    <dbReference type="NCBI Taxonomy" id="214851"/>
    <lineage>
        <taxon>Bacteria</taxon>
        <taxon>Bacillati</taxon>
        <taxon>Bacillota</taxon>
        <taxon>Clostridia</taxon>
        <taxon>Eubacteriales</taxon>
        <taxon>Oscillospiraceae</taxon>
        <taxon>Subdoligranulum</taxon>
    </lineage>
</organism>
<dbReference type="Proteomes" id="UP000782880">
    <property type="component" value="Unassembled WGS sequence"/>
</dbReference>
<dbReference type="InterPro" id="IPR007492">
    <property type="entry name" value="LytTR_DNA-bd_dom"/>
</dbReference>
<dbReference type="PANTHER" id="PTHR37299:SF1">
    <property type="entry name" value="STAGE 0 SPORULATION PROTEIN A HOMOLOG"/>
    <property type="match status" value="1"/>
</dbReference>
<dbReference type="GO" id="GO:0000156">
    <property type="term" value="F:phosphorelay response regulator activity"/>
    <property type="evidence" value="ECO:0007669"/>
    <property type="project" value="InterPro"/>
</dbReference>
<dbReference type="EMBL" id="DYVE01000121">
    <property type="protein sequence ID" value="HJG27956.1"/>
    <property type="molecule type" value="Genomic_DNA"/>
</dbReference>
<dbReference type="SUPFAM" id="SSF52172">
    <property type="entry name" value="CheY-like"/>
    <property type="match status" value="1"/>
</dbReference>
<evidence type="ECO:0000313" key="7">
    <source>
        <dbReference type="Proteomes" id="UP000782880"/>
    </source>
</evidence>
<comment type="function">
    <text evidence="2">May play the central regulatory role in sporulation. It may be an element of the effector pathway responsible for the activation of sporulation genes in response to nutritional stress. Spo0A may act in concert with spo0H (a sigma factor) to control the expression of some genes that are critical to the sporulation process.</text>
</comment>
<protein>
    <recommendedName>
        <fullName evidence="1">Stage 0 sporulation protein A homolog</fullName>
    </recommendedName>
</protein>
<proteinExistence type="predicted"/>
<dbReference type="InterPro" id="IPR011006">
    <property type="entry name" value="CheY-like_superfamily"/>
</dbReference>
<dbReference type="Pfam" id="PF04397">
    <property type="entry name" value="LytTR"/>
    <property type="match status" value="1"/>
</dbReference>
<keyword evidence="3" id="KW-0597">Phosphoprotein</keyword>
<dbReference type="SMART" id="SM00850">
    <property type="entry name" value="LytTR"/>
    <property type="match status" value="1"/>
</dbReference>
<dbReference type="PANTHER" id="PTHR37299">
    <property type="entry name" value="TRANSCRIPTIONAL REGULATOR-RELATED"/>
    <property type="match status" value="1"/>
</dbReference>
<feature type="domain" description="Response regulatory" evidence="4">
    <location>
        <begin position="8"/>
        <end position="124"/>
    </location>
</feature>
<evidence type="ECO:0000259" key="5">
    <source>
        <dbReference type="PROSITE" id="PS50930"/>
    </source>
</evidence>
<dbReference type="Gene3D" id="3.40.50.2300">
    <property type="match status" value="1"/>
</dbReference>
<dbReference type="GO" id="GO:0003677">
    <property type="term" value="F:DNA binding"/>
    <property type="evidence" value="ECO:0007669"/>
    <property type="project" value="UniProtKB-KW"/>
</dbReference>
<dbReference type="SMART" id="SM00448">
    <property type="entry name" value="REC"/>
    <property type="match status" value="1"/>
</dbReference>
<name>A0A921LMW2_9FIRM</name>
<dbReference type="Gene3D" id="2.40.50.1020">
    <property type="entry name" value="LytTr DNA-binding domain"/>
    <property type="match status" value="1"/>
</dbReference>
<evidence type="ECO:0000259" key="4">
    <source>
        <dbReference type="PROSITE" id="PS50110"/>
    </source>
</evidence>
<dbReference type="PROSITE" id="PS50930">
    <property type="entry name" value="HTH_LYTTR"/>
    <property type="match status" value="1"/>
</dbReference>
<evidence type="ECO:0000256" key="3">
    <source>
        <dbReference type="PROSITE-ProRule" id="PRU00169"/>
    </source>
</evidence>
<evidence type="ECO:0000256" key="2">
    <source>
        <dbReference type="ARBA" id="ARBA00024867"/>
    </source>
</evidence>
<comment type="caution">
    <text evidence="6">The sequence shown here is derived from an EMBL/GenBank/DDBJ whole genome shotgun (WGS) entry which is preliminary data.</text>
</comment>
<dbReference type="Pfam" id="PF00072">
    <property type="entry name" value="Response_reg"/>
    <property type="match status" value="1"/>
</dbReference>
<dbReference type="PROSITE" id="PS50110">
    <property type="entry name" value="RESPONSE_REGULATORY"/>
    <property type="match status" value="1"/>
</dbReference>
<reference evidence="6" key="1">
    <citation type="journal article" date="2021" name="PeerJ">
        <title>Extensive microbial diversity within the chicken gut microbiome revealed by metagenomics and culture.</title>
        <authorList>
            <person name="Gilroy R."/>
            <person name="Ravi A."/>
            <person name="Getino M."/>
            <person name="Pursley I."/>
            <person name="Horton D.L."/>
            <person name="Alikhan N.F."/>
            <person name="Baker D."/>
            <person name="Gharbi K."/>
            <person name="Hall N."/>
            <person name="Watson M."/>
            <person name="Adriaenssens E.M."/>
            <person name="Foster-Nyarko E."/>
            <person name="Jarju S."/>
            <person name="Secka A."/>
            <person name="Antonio M."/>
            <person name="Oren A."/>
            <person name="Chaudhuri R.R."/>
            <person name="La Ragione R."/>
            <person name="Hildebrand F."/>
            <person name="Pallen M.J."/>
        </authorList>
    </citation>
    <scope>NUCLEOTIDE SEQUENCE</scope>
    <source>
        <strain evidence="6">ChiBcec21-2208</strain>
    </source>
</reference>
<keyword evidence="6" id="KW-0238">DNA-binding</keyword>
<accession>A0A921LMW2</accession>
<evidence type="ECO:0000313" key="6">
    <source>
        <dbReference type="EMBL" id="HJG27956.1"/>
    </source>
</evidence>
<sequence length="250" mass="27698">MPTPRTLHLVACDDEPAVLARVEQLLTAPAEGPARRLQTFADGYTLLRAAATDAPDIAILDIQMPGVSGIDLARRLLALCPHCQILFLTSHIAFCQDVYEVDHVAFVLKADMDTRLPAAVARACARCVRPAPAGPRLVLGDPGHALQLPERDILYLERRVRTTWVHALSDTYSTTEKLEPLLARLDPLRFCQTHKSFAIHWPYAERYEKGCIRVQGGAVLPVSRGYAAAVRRSFLDYLVTLQPEESEVPL</sequence>
<dbReference type="InterPro" id="IPR058245">
    <property type="entry name" value="NreC/VraR/RcsB-like_REC"/>
</dbReference>
<dbReference type="InterPro" id="IPR046947">
    <property type="entry name" value="LytR-like"/>
</dbReference>
<evidence type="ECO:0000256" key="1">
    <source>
        <dbReference type="ARBA" id="ARBA00018672"/>
    </source>
</evidence>
<dbReference type="AlphaFoldDB" id="A0A921LMW2"/>
<dbReference type="InterPro" id="IPR001789">
    <property type="entry name" value="Sig_transdc_resp-reg_receiver"/>
</dbReference>
<reference evidence="6" key="2">
    <citation type="submission" date="2021-09" db="EMBL/GenBank/DDBJ databases">
        <authorList>
            <person name="Gilroy R."/>
        </authorList>
    </citation>
    <scope>NUCLEOTIDE SEQUENCE</scope>
    <source>
        <strain evidence="6">ChiBcec21-2208</strain>
    </source>
</reference>
<feature type="modified residue" description="4-aspartylphosphate" evidence="3">
    <location>
        <position position="61"/>
    </location>
</feature>